<evidence type="ECO:0000256" key="2">
    <source>
        <dbReference type="ARBA" id="ARBA00022857"/>
    </source>
</evidence>
<sequence>MAQKEDAMNESRQTRRLRDKNVVVIGGSRGLGRSIVAAVYAEGARVLAVARKTEPLKQLAAAFPGVQILALDATEEGAPAKVFKTLAPDVLIICAGAIPHMSPLVEQTWDQFSRNWNSDVKLSLLFSQAALTTPLPAGATVILISSGAAMGDSPLSGGYAGAKRMQMFLAKYAQKEADHLHRSLCFLALVPGGMMPTTELGRVAAEAYASSLGISPADFLTNMRAAPTTEDVARAVVECASDSQERAGRAFLVSSAGVKLVS</sequence>
<dbReference type="PANTHER" id="PTHR43618">
    <property type="entry name" value="7-ALPHA-HYDROXYSTEROID DEHYDROGENASE"/>
    <property type="match status" value="1"/>
</dbReference>
<dbReference type="Gene3D" id="3.40.50.720">
    <property type="entry name" value="NAD(P)-binding Rossmann-like Domain"/>
    <property type="match status" value="1"/>
</dbReference>
<protein>
    <submittedName>
        <fullName evidence="5">Short-chain dehydrogenase</fullName>
    </submittedName>
</protein>
<proteinExistence type="inferred from homology"/>
<comment type="similarity">
    <text evidence="1">Belongs to the short-chain dehydrogenases/reductases (SDR) family.</text>
</comment>
<evidence type="ECO:0000256" key="1">
    <source>
        <dbReference type="ARBA" id="ARBA00006484"/>
    </source>
</evidence>
<dbReference type="EMBL" id="BNJJ01000042">
    <property type="protein sequence ID" value="GHO89693.1"/>
    <property type="molecule type" value="Genomic_DNA"/>
</dbReference>
<dbReference type="CDD" id="cd05233">
    <property type="entry name" value="SDR_c"/>
    <property type="match status" value="1"/>
</dbReference>
<dbReference type="Proteomes" id="UP000635565">
    <property type="component" value="Unassembled WGS sequence"/>
</dbReference>
<evidence type="ECO:0000259" key="4">
    <source>
        <dbReference type="SMART" id="SM00822"/>
    </source>
</evidence>
<comment type="caution">
    <text evidence="5">The sequence shown here is derived from an EMBL/GenBank/DDBJ whole genome shotgun (WGS) entry which is preliminary data.</text>
</comment>
<dbReference type="PANTHER" id="PTHR43618:SF8">
    <property type="entry name" value="7ALPHA-HYDROXYSTEROID DEHYDROGENASE"/>
    <property type="match status" value="1"/>
</dbReference>
<dbReference type="InterPro" id="IPR057326">
    <property type="entry name" value="KR_dom"/>
</dbReference>
<evidence type="ECO:0000313" key="5">
    <source>
        <dbReference type="EMBL" id="GHO89693.1"/>
    </source>
</evidence>
<reference evidence="5 6" key="1">
    <citation type="journal article" date="2021" name="Int. J. Syst. Evol. Microbiol.">
        <title>Reticulibacter mediterranei gen. nov., sp. nov., within the new family Reticulibacteraceae fam. nov., and Ktedonospora formicarum gen. nov., sp. nov., Ktedonobacter robiniae sp. nov., Dictyobacter formicarum sp. nov. and Dictyobacter arantiisoli sp. nov., belonging to the class Ktedonobacteria.</title>
        <authorList>
            <person name="Yabe S."/>
            <person name="Zheng Y."/>
            <person name="Wang C.M."/>
            <person name="Sakai Y."/>
            <person name="Abe K."/>
            <person name="Yokota A."/>
            <person name="Donadio S."/>
            <person name="Cavaletti L."/>
            <person name="Monciardini P."/>
        </authorList>
    </citation>
    <scope>NUCLEOTIDE SEQUENCE [LARGE SCALE GENOMIC DNA]</scope>
    <source>
        <strain evidence="5 6">SOSP1-9</strain>
    </source>
</reference>
<dbReference type="InterPro" id="IPR036291">
    <property type="entry name" value="NAD(P)-bd_dom_sf"/>
</dbReference>
<dbReference type="SMART" id="SM00822">
    <property type="entry name" value="PKS_KR"/>
    <property type="match status" value="1"/>
</dbReference>
<feature type="domain" description="Ketoreductase" evidence="4">
    <location>
        <begin position="20"/>
        <end position="195"/>
    </location>
</feature>
<accession>A0ABQ3VVV0</accession>
<evidence type="ECO:0000256" key="3">
    <source>
        <dbReference type="ARBA" id="ARBA00023002"/>
    </source>
</evidence>
<keyword evidence="3" id="KW-0560">Oxidoreductase</keyword>
<organism evidence="5 6">
    <name type="scientific">Dictyobacter formicarum</name>
    <dbReference type="NCBI Taxonomy" id="2778368"/>
    <lineage>
        <taxon>Bacteria</taxon>
        <taxon>Bacillati</taxon>
        <taxon>Chloroflexota</taxon>
        <taxon>Ktedonobacteria</taxon>
        <taxon>Ktedonobacterales</taxon>
        <taxon>Dictyobacteraceae</taxon>
        <taxon>Dictyobacter</taxon>
    </lineage>
</organism>
<dbReference type="SUPFAM" id="SSF51735">
    <property type="entry name" value="NAD(P)-binding Rossmann-fold domains"/>
    <property type="match status" value="1"/>
</dbReference>
<gene>
    <name evidence="5" type="ORF">KSZ_76990</name>
</gene>
<evidence type="ECO:0000313" key="6">
    <source>
        <dbReference type="Proteomes" id="UP000635565"/>
    </source>
</evidence>
<name>A0ABQ3VVV0_9CHLR</name>
<dbReference type="Pfam" id="PF00106">
    <property type="entry name" value="adh_short"/>
    <property type="match status" value="1"/>
</dbReference>
<dbReference type="InterPro" id="IPR002347">
    <property type="entry name" value="SDR_fam"/>
</dbReference>
<dbReference type="InterPro" id="IPR052178">
    <property type="entry name" value="Sec_Metab_Biosynth_SDR"/>
</dbReference>
<keyword evidence="6" id="KW-1185">Reference proteome</keyword>
<keyword evidence="2" id="KW-0521">NADP</keyword>